<dbReference type="SMART" id="SM00256">
    <property type="entry name" value="FBOX"/>
    <property type="match status" value="1"/>
</dbReference>
<protein>
    <recommendedName>
        <fullName evidence="1">F-box domain-containing protein</fullName>
    </recommendedName>
</protein>
<dbReference type="KEGG" id="cput:CONPUDRAFT_164229"/>
<dbReference type="SUPFAM" id="SSF81383">
    <property type="entry name" value="F-box domain"/>
    <property type="match status" value="1"/>
</dbReference>
<accession>A0A5M3MX91</accession>
<dbReference type="Pfam" id="PF12937">
    <property type="entry name" value="F-box-like"/>
    <property type="match status" value="1"/>
</dbReference>
<name>A0A5M3MX91_CONPW</name>
<feature type="domain" description="F-box" evidence="1">
    <location>
        <begin position="5"/>
        <end position="51"/>
    </location>
</feature>
<dbReference type="InterPro" id="IPR001810">
    <property type="entry name" value="F-box_dom"/>
</dbReference>
<dbReference type="AlphaFoldDB" id="A0A5M3MX91"/>
<organism evidence="2 3">
    <name type="scientific">Coniophora puteana (strain RWD-64-598)</name>
    <name type="common">Brown rot fungus</name>
    <dbReference type="NCBI Taxonomy" id="741705"/>
    <lineage>
        <taxon>Eukaryota</taxon>
        <taxon>Fungi</taxon>
        <taxon>Dikarya</taxon>
        <taxon>Basidiomycota</taxon>
        <taxon>Agaricomycotina</taxon>
        <taxon>Agaricomycetes</taxon>
        <taxon>Agaricomycetidae</taxon>
        <taxon>Boletales</taxon>
        <taxon>Coniophorineae</taxon>
        <taxon>Coniophoraceae</taxon>
        <taxon>Coniophora</taxon>
    </lineage>
</organism>
<dbReference type="Proteomes" id="UP000053558">
    <property type="component" value="Unassembled WGS sequence"/>
</dbReference>
<evidence type="ECO:0000259" key="1">
    <source>
        <dbReference type="PROSITE" id="PS50181"/>
    </source>
</evidence>
<evidence type="ECO:0000313" key="3">
    <source>
        <dbReference type="Proteomes" id="UP000053558"/>
    </source>
</evidence>
<dbReference type="OrthoDB" id="2670467at2759"/>
<keyword evidence="3" id="KW-1185">Reference proteome</keyword>
<evidence type="ECO:0000313" key="2">
    <source>
        <dbReference type="EMBL" id="EIW83251.1"/>
    </source>
</evidence>
<dbReference type="PROSITE" id="PS50181">
    <property type="entry name" value="FBOX"/>
    <property type="match status" value="1"/>
</dbReference>
<dbReference type="GeneID" id="19205078"/>
<dbReference type="InterPro" id="IPR036047">
    <property type="entry name" value="F-box-like_dom_sf"/>
</dbReference>
<reference evidence="3" key="1">
    <citation type="journal article" date="2012" name="Science">
        <title>The Paleozoic origin of enzymatic lignin decomposition reconstructed from 31 fungal genomes.</title>
        <authorList>
            <person name="Floudas D."/>
            <person name="Binder M."/>
            <person name="Riley R."/>
            <person name="Barry K."/>
            <person name="Blanchette R.A."/>
            <person name="Henrissat B."/>
            <person name="Martinez A.T."/>
            <person name="Otillar R."/>
            <person name="Spatafora J.W."/>
            <person name="Yadav J.S."/>
            <person name="Aerts A."/>
            <person name="Benoit I."/>
            <person name="Boyd A."/>
            <person name="Carlson A."/>
            <person name="Copeland A."/>
            <person name="Coutinho P.M."/>
            <person name="de Vries R.P."/>
            <person name="Ferreira P."/>
            <person name="Findley K."/>
            <person name="Foster B."/>
            <person name="Gaskell J."/>
            <person name="Glotzer D."/>
            <person name="Gorecki P."/>
            <person name="Heitman J."/>
            <person name="Hesse C."/>
            <person name="Hori C."/>
            <person name="Igarashi K."/>
            <person name="Jurgens J.A."/>
            <person name="Kallen N."/>
            <person name="Kersten P."/>
            <person name="Kohler A."/>
            <person name="Kuees U."/>
            <person name="Kumar T.K.A."/>
            <person name="Kuo A."/>
            <person name="LaButti K."/>
            <person name="Larrondo L.F."/>
            <person name="Lindquist E."/>
            <person name="Ling A."/>
            <person name="Lombard V."/>
            <person name="Lucas S."/>
            <person name="Lundell T."/>
            <person name="Martin R."/>
            <person name="McLaughlin D.J."/>
            <person name="Morgenstern I."/>
            <person name="Morin E."/>
            <person name="Murat C."/>
            <person name="Nagy L.G."/>
            <person name="Nolan M."/>
            <person name="Ohm R.A."/>
            <person name="Patyshakuliyeva A."/>
            <person name="Rokas A."/>
            <person name="Ruiz-Duenas F.J."/>
            <person name="Sabat G."/>
            <person name="Salamov A."/>
            <person name="Samejima M."/>
            <person name="Schmutz J."/>
            <person name="Slot J.C."/>
            <person name="St John F."/>
            <person name="Stenlid J."/>
            <person name="Sun H."/>
            <person name="Sun S."/>
            <person name="Syed K."/>
            <person name="Tsang A."/>
            <person name="Wiebenga A."/>
            <person name="Young D."/>
            <person name="Pisabarro A."/>
            <person name="Eastwood D.C."/>
            <person name="Martin F."/>
            <person name="Cullen D."/>
            <person name="Grigoriev I.V."/>
            <person name="Hibbett D.S."/>
        </authorList>
    </citation>
    <scope>NUCLEOTIDE SEQUENCE [LARGE SCALE GENOMIC DNA]</scope>
    <source>
        <strain evidence="3">RWD-64-598 SS2</strain>
    </source>
</reference>
<dbReference type="RefSeq" id="XP_007767062.1">
    <property type="nucleotide sequence ID" value="XM_007768872.1"/>
</dbReference>
<dbReference type="Gene3D" id="1.20.1280.50">
    <property type="match status" value="1"/>
</dbReference>
<gene>
    <name evidence="2" type="ORF">CONPUDRAFT_164229</name>
</gene>
<proteinExistence type="predicted"/>
<comment type="caution">
    <text evidence="2">The sequence shown here is derived from an EMBL/GenBank/DDBJ whole genome shotgun (WGS) entry which is preliminary data.</text>
</comment>
<sequence length="507" mass="57601">MASKPTSFDQLPHDVLVELAAHLDIQDVLHLRQTSEQLRQASYDRGVWSSLYRRSHLPRPRGPYPPQTREELEDTLIRSFTVRNNLFTTPMKAPSFHTYDVGQETSARLVLVGSRYALTIDTSRTRITCRDLKQEAVLDATASTLWQIEDGTELRVFDLRHFDVMTYGGHKTTLVLVEQREKDDRFLFRNYGPVRLDIFRLIESEPSGAGVHLENLCQHSLTLKNPQNPYINHRLSVRASPSTLLAQWEREENTFLWSIEDLSKEPVKFTHSPIVPPSYIACRTHLFSFLLSVHLNVTIIAAAPLTEVFAQGSIHPTVRGMVRGHFSKIQMLRDAVVDPETGTTEVILSALQTGQQIVILRLRIPSKPTGHPQNNLLVDIQELMAVPFTSRSVEFISPSWTGSMRILLSRVYMHVRGQERVEREDTRPRFDIVEVVWDEEKHQARRSVSEDVSIPDEALAKMDAGGSLLLSFESENGSGKLVFDYPAYVDDAGRSKKRILGVLDFAV</sequence>
<dbReference type="EMBL" id="JH711576">
    <property type="protein sequence ID" value="EIW83251.1"/>
    <property type="molecule type" value="Genomic_DNA"/>
</dbReference>